<evidence type="ECO:0000256" key="1">
    <source>
        <dbReference type="ARBA" id="ARBA00001967"/>
    </source>
</evidence>
<evidence type="ECO:0000313" key="7">
    <source>
        <dbReference type="Proteomes" id="UP001569428"/>
    </source>
</evidence>
<dbReference type="InterPro" id="IPR001501">
    <property type="entry name" value="Ni-dep_hyd_lsu"/>
</dbReference>
<dbReference type="PROSITE" id="PS00508">
    <property type="entry name" value="NI_HGENASE_L_2"/>
    <property type="match status" value="1"/>
</dbReference>
<evidence type="ECO:0000256" key="5">
    <source>
        <dbReference type="ARBA" id="ARBA00023002"/>
    </source>
</evidence>
<dbReference type="Pfam" id="PF00374">
    <property type="entry name" value="NiFeSe_Hases"/>
    <property type="match status" value="2"/>
</dbReference>
<reference evidence="6 7" key="1">
    <citation type="submission" date="2024-08" db="EMBL/GenBank/DDBJ databases">
        <authorList>
            <person name="Ishaq N."/>
        </authorList>
    </citation>
    <scope>NUCLEOTIDE SEQUENCE [LARGE SCALE GENOMIC DNA]</scope>
    <source>
        <strain evidence="6 7">DSM 18651</strain>
    </source>
</reference>
<evidence type="ECO:0000256" key="3">
    <source>
        <dbReference type="ARBA" id="ARBA00022596"/>
    </source>
</evidence>
<evidence type="ECO:0000313" key="6">
    <source>
        <dbReference type="EMBL" id="MFA0811137.1"/>
    </source>
</evidence>
<proteinExistence type="inferred from homology"/>
<dbReference type="RefSeq" id="WP_371838706.1">
    <property type="nucleotide sequence ID" value="NZ_JBGMEK010000016.1"/>
</dbReference>
<evidence type="ECO:0000256" key="4">
    <source>
        <dbReference type="ARBA" id="ARBA00022723"/>
    </source>
</evidence>
<dbReference type="SUPFAM" id="SSF56762">
    <property type="entry name" value="HydB/Nqo4-like"/>
    <property type="match status" value="1"/>
</dbReference>
<name>A0ABV4NYM5_9GAMM</name>
<dbReference type="InterPro" id="IPR029014">
    <property type="entry name" value="NiFe-Hase_large"/>
</dbReference>
<evidence type="ECO:0000256" key="2">
    <source>
        <dbReference type="ARBA" id="ARBA00009292"/>
    </source>
</evidence>
<dbReference type="EMBL" id="JBGMEK010000016">
    <property type="protein sequence ID" value="MFA0811137.1"/>
    <property type="molecule type" value="Genomic_DNA"/>
</dbReference>
<organism evidence="6 7">
    <name type="scientific">Microbulbifer epialgicus</name>
    <dbReference type="NCBI Taxonomy" id="393907"/>
    <lineage>
        <taxon>Bacteria</taxon>
        <taxon>Pseudomonadati</taxon>
        <taxon>Pseudomonadota</taxon>
        <taxon>Gammaproteobacteria</taxon>
        <taxon>Cellvibrionales</taxon>
        <taxon>Microbulbiferaceae</taxon>
        <taxon>Microbulbifer</taxon>
    </lineage>
</organism>
<keyword evidence="4" id="KW-0479">Metal-binding</keyword>
<gene>
    <name evidence="6" type="ORF">ACCI49_09420</name>
</gene>
<dbReference type="InterPro" id="IPR018194">
    <property type="entry name" value="Ni-dep_hyd_lsu_Ni_BS"/>
</dbReference>
<dbReference type="Proteomes" id="UP001569428">
    <property type="component" value="Unassembled WGS sequence"/>
</dbReference>
<dbReference type="Gene3D" id="1.10.645.10">
    <property type="entry name" value="Cytochrome-c3 Hydrogenase, chain B"/>
    <property type="match status" value="1"/>
</dbReference>
<comment type="cofactor">
    <cofactor evidence="1">
        <name>Ni(2+)</name>
        <dbReference type="ChEBI" id="CHEBI:49786"/>
    </cofactor>
</comment>
<keyword evidence="5" id="KW-0560">Oxidoreductase</keyword>
<dbReference type="PANTHER" id="PTHR43600">
    <property type="entry name" value="COENZYME F420 HYDROGENASE, SUBUNIT ALPHA"/>
    <property type="match status" value="1"/>
</dbReference>
<comment type="caution">
    <text evidence="6">The sequence shown here is derived from an EMBL/GenBank/DDBJ whole genome shotgun (WGS) entry which is preliminary data.</text>
</comment>
<protein>
    <submittedName>
        <fullName evidence="6">Ni/Fe hydrogenase subunit alpha</fullName>
    </submittedName>
</protein>
<dbReference type="PANTHER" id="PTHR43600:SF2">
    <property type="entry name" value="F420-NON-REDUCING HYDROGENASE VHU SUBUNIT A"/>
    <property type="match status" value="1"/>
</dbReference>
<keyword evidence="3" id="KW-0533">Nickel</keyword>
<comment type="similarity">
    <text evidence="2">Belongs to the [NiFe]/[NiFeSe] hydrogenase large subunit family.</text>
</comment>
<accession>A0ABV4NYM5</accession>
<sequence length="436" mass="49455">MSGKGKTIKVDYLARVEGEGALFIRYDDNHVHEVQLKIFEPPRFFEAFLRGRDYTEAPDITARICGICPVAYQMSALHAMEDALHLVPTSELKALRRLLYCGEWIESHMLHVSMLHAPDFLGYPSAVAMAKDHPEVVQQALEIKKAGNALLRLLGGREVHPINVRIGGFYRTPTKEQFESLREQLSAARDLAERMCRWAASLPFPENTQKFEFVALVNPDEYPMNEGRIQSSEGLDISVKDYEKHFREVQVPHSTALHSVLIERDSYLVGPMARFNLNYPRLSTGVKRVAEELGFNPPCSNPFKSIVVRCLEVLHAFDEALRIIDNYQPPEHPYLTVEPREANGCAATEAPRGLLYHRYGINAQGKITQAKIVAPTSQNQKTIEKDLRLMLPNFMHLPESQLQGLCERAIRNYDPCISCSTHFLQLHLQHDQQGSS</sequence>
<keyword evidence="7" id="KW-1185">Reference proteome</keyword>